<evidence type="ECO:0000259" key="1">
    <source>
        <dbReference type="Pfam" id="PF14024"/>
    </source>
</evidence>
<organism evidence="2 3">
    <name type="scientific">Streptomyces uncialis</name>
    <dbReference type="NCBI Taxonomy" id="1048205"/>
    <lineage>
        <taxon>Bacteria</taxon>
        <taxon>Bacillati</taxon>
        <taxon>Actinomycetota</taxon>
        <taxon>Actinomycetes</taxon>
        <taxon>Kitasatosporales</taxon>
        <taxon>Streptomycetaceae</taxon>
        <taxon>Streptomyces</taxon>
    </lineage>
</organism>
<comment type="caution">
    <text evidence="2">The sequence shown here is derived from an EMBL/GenBank/DDBJ whole genome shotgun (WGS) entry which is preliminary data.</text>
</comment>
<dbReference type="Pfam" id="PF14024">
    <property type="entry name" value="DUF4240"/>
    <property type="match status" value="1"/>
</dbReference>
<accession>A0A1Q4V013</accession>
<dbReference type="Proteomes" id="UP000186455">
    <property type="component" value="Unassembled WGS sequence"/>
</dbReference>
<dbReference type="EMBL" id="LFBV01000010">
    <property type="protein sequence ID" value="OKH91116.1"/>
    <property type="molecule type" value="Genomic_DNA"/>
</dbReference>
<evidence type="ECO:0000313" key="3">
    <source>
        <dbReference type="Proteomes" id="UP000186455"/>
    </source>
</evidence>
<sequence length="192" mass="21244">MDLDTWWGILATARTTVGDRADDRDPADDPLPDALTDLLAALKPTEIVEFGLRHGEVRASAYHHPLWYAAYIVEGGCGDDGFMDFRDGLILLGRDTFTRAVEDPDTLADLPVVLRMSRDNKGWIGYESLSGLIRDAYQRATGEADSYDAALEAAADRIPHPRTPTGPTWDPEDDEANRHHLPRLTALFTPNS</sequence>
<name>A0A1Q4V013_9ACTN</name>
<keyword evidence="3" id="KW-1185">Reference proteome</keyword>
<protein>
    <recommendedName>
        <fullName evidence="1">DUF4240 domain-containing protein</fullName>
    </recommendedName>
</protein>
<gene>
    <name evidence="2" type="ORF">AB852_32140</name>
</gene>
<dbReference type="STRING" id="1048205.AB852_32140"/>
<dbReference type="GeneID" id="96794899"/>
<feature type="domain" description="DUF4240" evidence="1">
    <location>
        <begin position="1"/>
        <end position="139"/>
    </location>
</feature>
<dbReference type="AlphaFoldDB" id="A0A1Q4V013"/>
<dbReference type="InterPro" id="IPR025334">
    <property type="entry name" value="DUF4240"/>
</dbReference>
<dbReference type="RefSeq" id="WP_073793792.1">
    <property type="nucleotide sequence ID" value="NZ_CP109583.1"/>
</dbReference>
<reference evidence="2 3" key="1">
    <citation type="submission" date="2015-06" db="EMBL/GenBank/DDBJ databases">
        <title>Cloning and characterization of the uncialamcin biosynthetic gene cluster.</title>
        <authorList>
            <person name="Yan X."/>
            <person name="Huang T."/>
            <person name="Ge H."/>
            <person name="Shen B."/>
        </authorList>
    </citation>
    <scope>NUCLEOTIDE SEQUENCE [LARGE SCALE GENOMIC DNA]</scope>
    <source>
        <strain evidence="2 3">DCA2648</strain>
    </source>
</reference>
<proteinExistence type="predicted"/>
<evidence type="ECO:0000313" key="2">
    <source>
        <dbReference type="EMBL" id="OKH91116.1"/>
    </source>
</evidence>